<proteinExistence type="predicted"/>
<evidence type="ECO:0000256" key="1">
    <source>
        <dbReference type="SAM" id="MobiDB-lite"/>
    </source>
</evidence>
<dbReference type="Proteomes" id="UP000812966">
    <property type="component" value="Unassembled WGS sequence"/>
</dbReference>
<evidence type="ECO:0000313" key="3">
    <source>
        <dbReference type="Proteomes" id="UP000812966"/>
    </source>
</evidence>
<dbReference type="EMBL" id="JABELV010000014">
    <property type="protein sequence ID" value="KAG7570958.1"/>
    <property type="molecule type" value="Genomic_DNA"/>
</dbReference>
<sequence length="710" mass="78831">MPSPNLPSPRPTAGNNFRQLNFLNSSMQGVTATIGRLCQDLADLKPLPGIVRGLRQEISGLKERVAELESRPRTVGPSNAGSQMVGGRVVSEQDLIAVGKHVRAAASLAYGCRPGSYEALQYPKSKEDWPRLGENGEGDLAMRWDLEAPFGSVHNGEQTKKLVNVLKKGRALLTLTSDIPRDTVPDYNDNEDLYNTALQSFFKQQRNSFQRETLKNWKSAGRQLVENDVKSLQEQAQALTAAGSDATEVLARIKDRKTYLEVTDKRVADSEEDMRGNIRSKATGIAKRIQQRRPLVKDYAGSEWSCLETLYGAIPLMCVRGEDQQKTYYWPIRDTVYSQKMLTAFDTIWNYKPPAVKGYSRGAVIAEPDDTIMLEDAEPFFPGEWAYLHLAPQRWMFRKEWLDSHPQYADVIVPVDSPTDVTAVKNGTWIAQHPWRFRGSKKNTPSSAQRARSQSSSAPEGRAGRSRSASQAPSLHRVDEDDRDARLEEFANKKRKVNHTSSQMSRTPSNTNLGTGLDLPGSEDDDFEEEERDGEGDEDMEDSGMCDGRGTYQTPDTRAPDPFSSTSTFSVPATSGQYPQPRQRGRVGQGQSGSTGVQNGSQPSTSQQTGFQPYDQNSTASRVPNQNQPYDNDNNNKNNDTYFTNFDDLDAMQYLANSEAFQLQQQQPGPETFDDTQFIPDLTPELLTALGWNSLPGSNSGTSGMFGSGQ</sequence>
<feature type="compositionally biased region" description="Low complexity" evidence="1">
    <location>
        <begin position="624"/>
        <end position="643"/>
    </location>
</feature>
<organism evidence="2 3">
    <name type="scientific">Filobasidium floriforme</name>
    <dbReference type="NCBI Taxonomy" id="5210"/>
    <lineage>
        <taxon>Eukaryota</taxon>
        <taxon>Fungi</taxon>
        <taxon>Dikarya</taxon>
        <taxon>Basidiomycota</taxon>
        <taxon>Agaricomycotina</taxon>
        <taxon>Tremellomycetes</taxon>
        <taxon>Filobasidiales</taxon>
        <taxon>Filobasidiaceae</taxon>
        <taxon>Filobasidium</taxon>
    </lineage>
</organism>
<dbReference type="AlphaFoldDB" id="A0A8K0JQM6"/>
<feature type="compositionally biased region" description="Polar residues" evidence="1">
    <location>
        <begin position="499"/>
        <end position="514"/>
    </location>
</feature>
<name>A0A8K0JQM6_9TREE</name>
<feature type="compositionally biased region" description="Polar residues" evidence="1">
    <location>
        <begin position="563"/>
        <end position="574"/>
    </location>
</feature>
<keyword evidence="3" id="KW-1185">Reference proteome</keyword>
<feature type="compositionally biased region" description="Polar residues" evidence="1">
    <location>
        <begin position="603"/>
        <end position="623"/>
    </location>
</feature>
<protein>
    <submittedName>
        <fullName evidence="2">Uncharacterized protein</fullName>
    </submittedName>
</protein>
<feature type="compositionally biased region" description="Acidic residues" evidence="1">
    <location>
        <begin position="521"/>
        <end position="544"/>
    </location>
</feature>
<reference evidence="2" key="1">
    <citation type="submission" date="2020-04" db="EMBL/GenBank/DDBJ databases">
        <title>Analysis of mating type loci in Filobasidium floriforme.</title>
        <authorList>
            <person name="Nowrousian M."/>
        </authorList>
    </citation>
    <scope>NUCLEOTIDE SEQUENCE</scope>
    <source>
        <strain evidence="2">CBS 6242</strain>
    </source>
</reference>
<feature type="compositionally biased region" description="Basic and acidic residues" evidence="1">
    <location>
        <begin position="476"/>
        <end position="492"/>
    </location>
</feature>
<comment type="caution">
    <text evidence="2">The sequence shown here is derived from an EMBL/GenBank/DDBJ whole genome shotgun (WGS) entry which is preliminary data.</text>
</comment>
<evidence type="ECO:0000313" key="2">
    <source>
        <dbReference type="EMBL" id="KAG7570958.1"/>
    </source>
</evidence>
<feature type="compositionally biased region" description="Low complexity" evidence="1">
    <location>
        <begin position="446"/>
        <end position="458"/>
    </location>
</feature>
<feature type="region of interest" description="Disordered" evidence="1">
    <location>
        <begin position="434"/>
        <end position="643"/>
    </location>
</feature>
<gene>
    <name evidence="2" type="ORF">FFLO_01052</name>
</gene>
<accession>A0A8K0JQM6</accession>